<dbReference type="GO" id="GO:0004222">
    <property type="term" value="F:metalloendopeptidase activity"/>
    <property type="evidence" value="ECO:0007669"/>
    <property type="project" value="TreeGrafter"/>
</dbReference>
<dbReference type="AlphaFoldDB" id="A0AA35WZF8"/>
<accession>A0AA35WZF8</accession>
<feature type="domain" description="Peptidase M16C associated" evidence="1">
    <location>
        <begin position="52"/>
        <end position="300"/>
    </location>
</feature>
<keyword evidence="2" id="KW-0645">Protease</keyword>
<dbReference type="SUPFAM" id="SSF63411">
    <property type="entry name" value="LuxS/MPP-like metallohydrolase"/>
    <property type="match status" value="3"/>
</dbReference>
<evidence type="ECO:0000259" key="1">
    <source>
        <dbReference type="SMART" id="SM01264"/>
    </source>
</evidence>
<evidence type="ECO:0000313" key="3">
    <source>
        <dbReference type="Proteomes" id="UP001174909"/>
    </source>
</evidence>
<dbReference type="Pfam" id="PF08367">
    <property type="entry name" value="M16C_assoc"/>
    <property type="match status" value="1"/>
</dbReference>
<dbReference type="InterPro" id="IPR013578">
    <property type="entry name" value="Peptidase_M16C_assoc"/>
</dbReference>
<dbReference type="Gene3D" id="3.30.830.10">
    <property type="entry name" value="Metalloenzyme, LuxS/M16 peptidase-like"/>
    <property type="match status" value="3"/>
</dbReference>
<organism evidence="2 3">
    <name type="scientific">Geodia barretti</name>
    <name type="common">Barrett's horny sponge</name>
    <dbReference type="NCBI Taxonomy" id="519541"/>
    <lineage>
        <taxon>Eukaryota</taxon>
        <taxon>Metazoa</taxon>
        <taxon>Porifera</taxon>
        <taxon>Demospongiae</taxon>
        <taxon>Heteroscleromorpha</taxon>
        <taxon>Tetractinellida</taxon>
        <taxon>Astrophorina</taxon>
        <taxon>Geodiidae</taxon>
        <taxon>Geodia</taxon>
    </lineage>
</organism>
<dbReference type="GO" id="GO:0005759">
    <property type="term" value="C:mitochondrial matrix"/>
    <property type="evidence" value="ECO:0007669"/>
    <property type="project" value="TreeGrafter"/>
</dbReference>
<protein>
    <submittedName>
        <fullName evidence="2">Presequence protease, mitochondrial</fullName>
    </submittedName>
</protein>
<dbReference type="InterPro" id="IPR011249">
    <property type="entry name" value="Metalloenz_LuxS/M16"/>
</dbReference>
<dbReference type="Proteomes" id="UP001174909">
    <property type="component" value="Unassembled WGS sequence"/>
</dbReference>
<dbReference type="GO" id="GO:0016485">
    <property type="term" value="P:protein processing"/>
    <property type="evidence" value="ECO:0007669"/>
    <property type="project" value="TreeGrafter"/>
</dbReference>
<dbReference type="InterPro" id="IPR007863">
    <property type="entry name" value="Peptidase_M16_C"/>
</dbReference>
<sequence>MMALISPWIHNGNPTDFLLVKRNIKNIKGECKGFWAECVKNHLMNNSHHLTLVMQMNELYRENMMIKEKAKNKEALSSVLDCEQLYRNGIKLNQDQDQSHRNVHCLPSLQVSDVSRCSHPVCVHHEFAGSVCVQYSEQPTNNITYFQALSGINHLPEELKIYIPLFGAAITQFRTEMFDHRQFSELWELHTSGITAEAFTSAHYKSLLTYEQGVLFSSYCLNDNVSSMFNLWEELFCRYLPIDEQKLRTIINMAANKATMSVTDAGHMYAMRSASNGLTPAANLSEMFFGLTQVRFLNDVREKSDLSDAVMKLNKIAKLLLSSQSLRRCAVNTTSNALPMVSDDVKRFLLSLPGIPSDVSTLSEGTVCVKTEYRKDFKNDSPVNYAAKCFKTAPYSHEDSTRLEVLSKLLTMKYLHKEIREKGGAYGAGAIFRDGIFSFFSYRFVKLTVTVSAHVYNRITRSRAYFYFPFYRIFISITHIL</sequence>
<dbReference type="PANTHER" id="PTHR43016">
    <property type="entry name" value="PRESEQUENCE PROTEASE"/>
    <property type="match status" value="1"/>
</dbReference>
<keyword evidence="2" id="KW-0378">Hydrolase</keyword>
<dbReference type="SMART" id="SM01264">
    <property type="entry name" value="M16C_associated"/>
    <property type="match status" value="1"/>
</dbReference>
<proteinExistence type="predicted"/>
<name>A0AA35WZF8_GEOBA</name>
<reference evidence="2" key="1">
    <citation type="submission" date="2023-03" db="EMBL/GenBank/DDBJ databases">
        <authorList>
            <person name="Steffen K."/>
            <person name="Cardenas P."/>
        </authorList>
    </citation>
    <scope>NUCLEOTIDE SEQUENCE</scope>
</reference>
<dbReference type="GO" id="GO:0046872">
    <property type="term" value="F:metal ion binding"/>
    <property type="evidence" value="ECO:0007669"/>
    <property type="project" value="InterPro"/>
</dbReference>
<dbReference type="EMBL" id="CASHTH010002725">
    <property type="protein sequence ID" value="CAI8034331.1"/>
    <property type="molecule type" value="Genomic_DNA"/>
</dbReference>
<gene>
    <name evidence="2" type="ORF">GBAR_LOCUS19342</name>
</gene>
<evidence type="ECO:0000313" key="2">
    <source>
        <dbReference type="EMBL" id="CAI8034331.1"/>
    </source>
</evidence>
<keyword evidence="3" id="KW-1185">Reference proteome</keyword>
<comment type="caution">
    <text evidence="2">The sequence shown here is derived from an EMBL/GenBank/DDBJ whole genome shotgun (WGS) entry which is preliminary data.</text>
</comment>
<dbReference type="Pfam" id="PF05193">
    <property type="entry name" value="Peptidase_M16_C"/>
    <property type="match status" value="1"/>
</dbReference>
<dbReference type="PANTHER" id="PTHR43016:SF13">
    <property type="entry name" value="PRESEQUENCE PROTEASE, MITOCHONDRIAL"/>
    <property type="match status" value="1"/>
</dbReference>